<proteinExistence type="predicted"/>
<dbReference type="PROSITE" id="PS50052">
    <property type="entry name" value="GUANYLATE_KINASE_2"/>
    <property type="match status" value="1"/>
</dbReference>
<evidence type="ECO:0000259" key="1">
    <source>
        <dbReference type="PROSITE" id="PS50052"/>
    </source>
</evidence>
<keyword evidence="3" id="KW-1185">Reference proteome</keyword>
<evidence type="ECO:0000313" key="2">
    <source>
        <dbReference type="EMBL" id="KAJ3611501.1"/>
    </source>
</evidence>
<dbReference type="InterPro" id="IPR008144">
    <property type="entry name" value="Guanylate_kin-like_dom"/>
</dbReference>
<dbReference type="EMBL" id="JANIIK010000037">
    <property type="protein sequence ID" value="KAJ3611501.1"/>
    <property type="molecule type" value="Genomic_DNA"/>
</dbReference>
<gene>
    <name evidence="2" type="ORF">NHX12_021516</name>
</gene>
<accession>A0A9Q0IW55</accession>
<dbReference type="InterPro" id="IPR027417">
    <property type="entry name" value="P-loop_NTPase"/>
</dbReference>
<dbReference type="SMART" id="SM00072">
    <property type="entry name" value="GuKc"/>
    <property type="match status" value="1"/>
</dbReference>
<dbReference type="InterPro" id="IPR008145">
    <property type="entry name" value="GK/Ca_channel_bsu"/>
</dbReference>
<organism evidence="2 3">
    <name type="scientific">Muraenolepis orangiensis</name>
    <name type="common">Patagonian moray cod</name>
    <dbReference type="NCBI Taxonomy" id="630683"/>
    <lineage>
        <taxon>Eukaryota</taxon>
        <taxon>Metazoa</taxon>
        <taxon>Chordata</taxon>
        <taxon>Craniata</taxon>
        <taxon>Vertebrata</taxon>
        <taxon>Euteleostomi</taxon>
        <taxon>Actinopterygii</taxon>
        <taxon>Neopterygii</taxon>
        <taxon>Teleostei</taxon>
        <taxon>Neoteleostei</taxon>
        <taxon>Acanthomorphata</taxon>
        <taxon>Zeiogadaria</taxon>
        <taxon>Gadariae</taxon>
        <taxon>Gadiformes</taxon>
        <taxon>Muraenolepidoidei</taxon>
        <taxon>Muraenolepididae</taxon>
        <taxon>Muraenolepis</taxon>
    </lineage>
</organism>
<reference evidence="2" key="1">
    <citation type="submission" date="2022-07" db="EMBL/GenBank/DDBJ databases">
        <title>Chromosome-level genome of Muraenolepis orangiensis.</title>
        <authorList>
            <person name="Kim J."/>
        </authorList>
    </citation>
    <scope>NUCLEOTIDE SEQUENCE</scope>
    <source>
        <strain evidence="2">KU_S4_2022</strain>
        <tissue evidence="2">Muscle</tissue>
    </source>
</reference>
<feature type="domain" description="Guanylate kinase-like" evidence="1">
    <location>
        <begin position="14"/>
        <end position="141"/>
    </location>
</feature>
<dbReference type="SUPFAM" id="SSF52540">
    <property type="entry name" value="P-loop containing nucleoside triphosphate hydrolases"/>
    <property type="match status" value="1"/>
</dbReference>
<dbReference type="InterPro" id="IPR050716">
    <property type="entry name" value="MAGUK"/>
</dbReference>
<sequence length="157" mass="18103">MFFSLSRSRSLSLRLVEYGEYKGNYYGTSLDTVRSVLSRNKVCLLDVQPHTLKHLRTAEFKPLVVFVKPPSVERLRETRRNGKVISSKDDRGTAKPFIEEDFEEMVNSAQVMEGQYGHLFEKVIVNDDLPAAFGELREALRTVESEKHWLPVSWTHS</sequence>
<dbReference type="Gene3D" id="3.40.50.300">
    <property type="entry name" value="P-loop containing nucleotide triphosphate hydrolases"/>
    <property type="match status" value="1"/>
</dbReference>
<dbReference type="Pfam" id="PF00625">
    <property type="entry name" value="Guanylate_kin"/>
    <property type="match status" value="1"/>
</dbReference>
<evidence type="ECO:0000313" key="3">
    <source>
        <dbReference type="Proteomes" id="UP001148018"/>
    </source>
</evidence>
<name>A0A9Q0IW55_9TELE</name>
<dbReference type="PANTHER" id="PTHR23122">
    <property type="entry name" value="MEMBRANE-ASSOCIATED GUANYLATE KINASE MAGUK"/>
    <property type="match status" value="1"/>
</dbReference>
<dbReference type="Proteomes" id="UP001148018">
    <property type="component" value="Unassembled WGS sequence"/>
</dbReference>
<comment type="caution">
    <text evidence="2">The sequence shown here is derived from an EMBL/GenBank/DDBJ whole genome shotgun (WGS) entry which is preliminary data.</text>
</comment>
<dbReference type="AlphaFoldDB" id="A0A9Q0IW55"/>
<dbReference type="OrthoDB" id="439127at2759"/>
<protein>
    <recommendedName>
        <fullName evidence="1">Guanylate kinase-like domain-containing protein</fullName>
    </recommendedName>
</protein>